<sequence length="180" mass="18672">MHLAPLSTPSLLVMSLAIIGLAGVATAGDTKPPKHGAPVPGVAHLSVIAEGAEVRVDLASPAATLVGFARSPKTDAERETLNLAKANLNAGDAMIRFNTQAGCRPVEASVKADFGKPAEIRASYRFSCDQPDRLDSAALGLFMGFPALRRVLVRYTTKDGQGGAELTPVNAVVTFVPLPG</sequence>
<dbReference type="AlphaFoldDB" id="A0A4V2V270"/>
<protein>
    <submittedName>
        <fullName evidence="2">Uncharacterized protein DUF2796</fullName>
    </submittedName>
</protein>
<evidence type="ECO:0000313" key="3">
    <source>
        <dbReference type="Proteomes" id="UP000295717"/>
    </source>
</evidence>
<accession>A0A4V2V270</accession>
<organism evidence="2 3">
    <name type="scientific">Thiobaca trueperi</name>
    <dbReference type="NCBI Taxonomy" id="127458"/>
    <lineage>
        <taxon>Bacteria</taxon>
        <taxon>Pseudomonadati</taxon>
        <taxon>Pseudomonadota</taxon>
        <taxon>Gammaproteobacteria</taxon>
        <taxon>Chromatiales</taxon>
        <taxon>Chromatiaceae</taxon>
        <taxon>Thiobaca</taxon>
    </lineage>
</organism>
<feature type="chain" id="PRO_5020937370" evidence="1">
    <location>
        <begin position="28"/>
        <end position="180"/>
    </location>
</feature>
<dbReference type="InterPro" id="IPR021253">
    <property type="entry name" value="ZrgA-like"/>
</dbReference>
<dbReference type="EMBL" id="SMAO01000001">
    <property type="protein sequence ID" value="TCT23912.1"/>
    <property type="molecule type" value="Genomic_DNA"/>
</dbReference>
<feature type="signal peptide" evidence="1">
    <location>
        <begin position="1"/>
        <end position="27"/>
    </location>
</feature>
<name>A0A4V2V270_9GAMM</name>
<dbReference type="Proteomes" id="UP000295717">
    <property type="component" value="Unassembled WGS sequence"/>
</dbReference>
<evidence type="ECO:0000256" key="1">
    <source>
        <dbReference type="SAM" id="SignalP"/>
    </source>
</evidence>
<proteinExistence type="predicted"/>
<dbReference type="RefSeq" id="WP_165903317.1">
    <property type="nucleotide sequence ID" value="NZ_SMAO01000001.1"/>
</dbReference>
<evidence type="ECO:0000313" key="2">
    <source>
        <dbReference type="EMBL" id="TCT23912.1"/>
    </source>
</evidence>
<keyword evidence="1" id="KW-0732">Signal</keyword>
<dbReference type="Pfam" id="PF10986">
    <property type="entry name" value="ZrgA"/>
    <property type="match status" value="1"/>
</dbReference>
<comment type="caution">
    <text evidence="2">The sequence shown here is derived from an EMBL/GenBank/DDBJ whole genome shotgun (WGS) entry which is preliminary data.</text>
</comment>
<reference evidence="2 3" key="1">
    <citation type="submission" date="2019-03" db="EMBL/GenBank/DDBJ databases">
        <title>Genomic Encyclopedia of Type Strains, Phase IV (KMG-IV): sequencing the most valuable type-strain genomes for metagenomic binning, comparative biology and taxonomic classification.</title>
        <authorList>
            <person name="Goeker M."/>
        </authorList>
    </citation>
    <scope>NUCLEOTIDE SEQUENCE [LARGE SCALE GENOMIC DNA]</scope>
    <source>
        <strain evidence="2 3">DSM 13587</strain>
    </source>
</reference>
<gene>
    <name evidence="2" type="ORF">EDC35_101226</name>
</gene>
<keyword evidence="3" id="KW-1185">Reference proteome</keyword>